<evidence type="ECO:0000256" key="2">
    <source>
        <dbReference type="ARBA" id="ARBA00007683"/>
    </source>
</evidence>
<reference evidence="11 12" key="1">
    <citation type="submission" date="2024-10" db="EMBL/GenBank/DDBJ databases">
        <authorList>
            <person name="Kim D."/>
        </authorList>
    </citation>
    <scope>NUCLEOTIDE SEQUENCE [LARGE SCALE GENOMIC DNA]</scope>
    <source>
        <strain evidence="11">Taebaek</strain>
    </source>
</reference>
<evidence type="ECO:0000256" key="9">
    <source>
        <dbReference type="ARBA" id="ARBA00034553"/>
    </source>
</evidence>
<dbReference type="Proteomes" id="UP001620645">
    <property type="component" value="Unassembled WGS sequence"/>
</dbReference>
<dbReference type="GO" id="GO:0005737">
    <property type="term" value="C:cytoplasm"/>
    <property type="evidence" value="ECO:0007669"/>
    <property type="project" value="UniProtKB-SubCell"/>
</dbReference>
<dbReference type="AlphaFoldDB" id="A0ABD2KHA8"/>
<protein>
    <recommendedName>
        <fullName evidence="3">Ubiquitin-like-conjugating enzyme ATG3</fullName>
    </recommendedName>
    <alternativeName>
        <fullName evidence="9">Autophagy-related protein 3</fullName>
    </alternativeName>
</protein>
<keyword evidence="6" id="KW-0833">Ubl conjugation pathway</keyword>
<keyword evidence="12" id="KW-1185">Reference proteome</keyword>
<comment type="subcellular location">
    <subcellularLocation>
        <location evidence="1">Cytoplasm</location>
    </subcellularLocation>
</comment>
<dbReference type="PANTHER" id="PTHR12866">
    <property type="entry name" value="UBIQUITIN-LIKE-CONJUGATING ENZYME ATG3"/>
    <property type="match status" value="1"/>
</dbReference>
<evidence type="ECO:0000256" key="6">
    <source>
        <dbReference type="ARBA" id="ARBA00022786"/>
    </source>
</evidence>
<gene>
    <name evidence="11" type="ORF">niasHS_003714</name>
</gene>
<feature type="compositionally biased region" description="Acidic residues" evidence="10">
    <location>
        <begin position="147"/>
        <end position="158"/>
    </location>
</feature>
<evidence type="ECO:0000256" key="5">
    <source>
        <dbReference type="ARBA" id="ARBA00022490"/>
    </source>
</evidence>
<evidence type="ECO:0000256" key="4">
    <source>
        <dbReference type="ARBA" id="ARBA00022448"/>
    </source>
</evidence>
<dbReference type="Gene3D" id="3.30.1460.50">
    <property type="match status" value="1"/>
</dbReference>
<sequence>MNVNDLVNQFKSAALSVGEYLTPVLRESKFRETGVLTPEEFIAAGDHFVHLCPTWLWSKASDSSRARDYLPVDKQFLISKKVPCHHRCSEMNYNDSLEKIIKEEGAVEGDEWVDTHHFDTQTNLAPKELDDLDTINTEENEKATTGESEESGEEGEAFDLDEYIGKGGLEDEDPNRYIANTVAKVPKEAAENESDEIGILRTRTYDLHITYDKYYQVPRFWLIGYDEKGTPLTVEQMKQDFSQDHKDRTITLESHPHVANLCLATIHPCHHASVMKHLIEQYSESGKELNVLDYLFIFLKFVQAVIPTIEYDYTRSIHF</sequence>
<keyword evidence="4" id="KW-0813">Transport</keyword>
<name>A0ABD2KHA8_HETSC</name>
<evidence type="ECO:0000256" key="10">
    <source>
        <dbReference type="SAM" id="MobiDB-lite"/>
    </source>
</evidence>
<comment type="similarity">
    <text evidence="2">Belongs to the ATG3 family.</text>
</comment>
<dbReference type="GO" id="GO:0019787">
    <property type="term" value="F:ubiquitin-like protein transferase activity"/>
    <property type="evidence" value="ECO:0007669"/>
    <property type="project" value="UniProtKB-ARBA"/>
</dbReference>
<keyword evidence="7" id="KW-0653">Protein transport</keyword>
<evidence type="ECO:0000256" key="1">
    <source>
        <dbReference type="ARBA" id="ARBA00004496"/>
    </source>
</evidence>
<evidence type="ECO:0000313" key="12">
    <source>
        <dbReference type="Proteomes" id="UP001620645"/>
    </source>
</evidence>
<evidence type="ECO:0000256" key="7">
    <source>
        <dbReference type="ARBA" id="ARBA00022927"/>
    </source>
</evidence>
<dbReference type="GO" id="GO:0006914">
    <property type="term" value="P:autophagy"/>
    <property type="evidence" value="ECO:0007669"/>
    <property type="project" value="UniProtKB-KW"/>
</dbReference>
<organism evidence="11 12">
    <name type="scientific">Heterodera schachtii</name>
    <name type="common">Sugarbeet cyst nematode worm</name>
    <name type="synonym">Tylenchus schachtii</name>
    <dbReference type="NCBI Taxonomy" id="97005"/>
    <lineage>
        <taxon>Eukaryota</taxon>
        <taxon>Metazoa</taxon>
        <taxon>Ecdysozoa</taxon>
        <taxon>Nematoda</taxon>
        <taxon>Chromadorea</taxon>
        <taxon>Rhabditida</taxon>
        <taxon>Tylenchina</taxon>
        <taxon>Tylenchomorpha</taxon>
        <taxon>Tylenchoidea</taxon>
        <taxon>Heteroderidae</taxon>
        <taxon>Heteroderinae</taxon>
        <taxon>Heterodera</taxon>
    </lineage>
</organism>
<dbReference type="PANTHER" id="PTHR12866:SF2">
    <property type="entry name" value="UBIQUITIN-LIKE-CONJUGATING ENZYME ATG3"/>
    <property type="match status" value="1"/>
</dbReference>
<evidence type="ECO:0000256" key="3">
    <source>
        <dbReference type="ARBA" id="ARBA00017573"/>
    </source>
</evidence>
<dbReference type="Pfam" id="PF03987">
    <property type="entry name" value="Autophagy_act_C"/>
    <property type="match status" value="1"/>
</dbReference>
<dbReference type="GO" id="GO:0015031">
    <property type="term" value="P:protein transport"/>
    <property type="evidence" value="ECO:0007669"/>
    <property type="project" value="UniProtKB-KW"/>
</dbReference>
<evidence type="ECO:0000313" key="11">
    <source>
        <dbReference type="EMBL" id="KAL3102305.1"/>
    </source>
</evidence>
<feature type="region of interest" description="Disordered" evidence="10">
    <location>
        <begin position="139"/>
        <end position="158"/>
    </location>
</feature>
<evidence type="ECO:0000256" key="8">
    <source>
        <dbReference type="ARBA" id="ARBA00023006"/>
    </source>
</evidence>
<accession>A0ABD2KHA8</accession>
<proteinExistence type="inferred from homology"/>
<keyword evidence="5" id="KW-0963">Cytoplasm</keyword>
<keyword evidence="8" id="KW-0072">Autophagy</keyword>
<comment type="caution">
    <text evidence="11">The sequence shown here is derived from an EMBL/GenBank/DDBJ whole genome shotgun (WGS) entry which is preliminary data.</text>
</comment>
<dbReference type="InterPro" id="IPR007135">
    <property type="entry name" value="Atg3/Atg10"/>
</dbReference>
<dbReference type="EMBL" id="JBICCN010000026">
    <property type="protein sequence ID" value="KAL3102305.1"/>
    <property type="molecule type" value="Genomic_DNA"/>
</dbReference>